<gene>
    <name evidence="3" type="ORF">JF887_00150</name>
</gene>
<proteinExistence type="predicted"/>
<accession>A0A934KFQ5</accession>
<feature type="domain" description="Helix-turn-helix" evidence="2">
    <location>
        <begin position="9"/>
        <end position="53"/>
    </location>
</feature>
<evidence type="ECO:0000256" key="1">
    <source>
        <dbReference type="SAM" id="MobiDB-lite"/>
    </source>
</evidence>
<feature type="region of interest" description="Disordered" evidence="1">
    <location>
        <begin position="68"/>
        <end position="105"/>
    </location>
</feature>
<evidence type="ECO:0000313" key="4">
    <source>
        <dbReference type="Proteomes" id="UP000614410"/>
    </source>
</evidence>
<dbReference type="EMBL" id="JAEKNN010000003">
    <property type="protein sequence ID" value="MBJ7607831.1"/>
    <property type="molecule type" value="Genomic_DNA"/>
</dbReference>
<name>A0A934KFQ5_9BACT</name>
<comment type="caution">
    <text evidence="3">The sequence shown here is derived from an EMBL/GenBank/DDBJ whole genome shotgun (WGS) entry which is preliminary data.</text>
</comment>
<dbReference type="InterPro" id="IPR041657">
    <property type="entry name" value="HTH_17"/>
</dbReference>
<dbReference type="AlphaFoldDB" id="A0A934KFQ5"/>
<reference evidence="3 4" key="1">
    <citation type="submission" date="2020-10" db="EMBL/GenBank/DDBJ databases">
        <title>Ca. Dormibacterota MAGs.</title>
        <authorList>
            <person name="Montgomery K."/>
        </authorList>
    </citation>
    <scope>NUCLEOTIDE SEQUENCE [LARGE SCALE GENOMIC DNA]</scope>
    <source>
        <strain evidence="3">Mitchell_Peninsula_5</strain>
    </source>
</reference>
<dbReference type="InterPro" id="IPR009061">
    <property type="entry name" value="DNA-bd_dom_put_sf"/>
</dbReference>
<evidence type="ECO:0000313" key="3">
    <source>
        <dbReference type="EMBL" id="MBJ7607831.1"/>
    </source>
</evidence>
<organism evidence="3 4">
    <name type="scientific">Candidatus Amunia macphersoniae</name>
    <dbReference type="NCBI Taxonomy" id="3127014"/>
    <lineage>
        <taxon>Bacteria</taxon>
        <taxon>Bacillati</taxon>
        <taxon>Candidatus Dormiibacterota</taxon>
        <taxon>Candidatus Dormibacteria</taxon>
        <taxon>Candidatus Aeolococcales</taxon>
        <taxon>Candidatus Aeolococcaceae</taxon>
        <taxon>Candidatus Amunia</taxon>
    </lineage>
</organism>
<dbReference type="Pfam" id="PF12728">
    <property type="entry name" value="HTH_17"/>
    <property type="match status" value="1"/>
</dbReference>
<evidence type="ECO:0000259" key="2">
    <source>
        <dbReference type="Pfam" id="PF12728"/>
    </source>
</evidence>
<dbReference type="Proteomes" id="UP000614410">
    <property type="component" value="Unassembled WGS sequence"/>
</dbReference>
<protein>
    <submittedName>
        <fullName evidence="3">Helix-turn-helix domain-containing protein</fullName>
    </submittedName>
</protein>
<sequence>MTVERDLELLDVRQVATRVGRSAETIRRWIWSGRLAAQKQGNRLLIQRADADRVIAGRPQLSLAEWVAEREEQQQGTPRRQRSAADLIMDDRRRRSSAEPLRARR</sequence>
<dbReference type="SUPFAM" id="SSF46955">
    <property type="entry name" value="Putative DNA-binding domain"/>
    <property type="match status" value="1"/>
</dbReference>